<dbReference type="EMBL" id="CP048685">
    <property type="protein sequence ID" value="QPJ62217.1"/>
    <property type="molecule type" value="Genomic_DNA"/>
</dbReference>
<evidence type="ECO:0000256" key="5">
    <source>
        <dbReference type="ARBA" id="ARBA00022475"/>
    </source>
</evidence>
<keyword evidence="6 13" id="KW-0812">Transmembrane</keyword>
<dbReference type="AlphaFoldDB" id="A0A7T0BWM8"/>
<evidence type="ECO:0000313" key="18">
    <source>
        <dbReference type="Proteomes" id="UP000594688"/>
    </source>
</evidence>
<dbReference type="GO" id="GO:0005886">
    <property type="term" value="C:plasma membrane"/>
    <property type="evidence" value="ECO:0007669"/>
    <property type="project" value="UniProtKB-SubCell"/>
</dbReference>
<evidence type="ECO:0000313" key="17">
    <source>
        <dbReference type="EMBL" id="QPJ62217.1"/>
    </source>
</evidence>
<dbReference type="PRINTS" id="PR00701">
    <property type="entry name" value="60KDINNERMP"/>
</dbReference>
<dbReference type="InterPro" id="IPR047196">
    <property type="entry name" value="YidC_ALB_C"/>
</dbReference>
<protein>
    <recommendedName>
        <fullName evidence="3 13">Membrane protein insertase YidC</fullName>
    </recommendedName>
    <alternativeName>
        <fullName evidence="12 13">Foldase YidC</fullName>
    </alternativeName>
    <alternativeName>
        <fullName evidence="11 13">Membrane integrase YidC</fullName>
    </alternativeName>
    <alternativeName>
        <fullName evidence="13">Membrane protein YidC</fullName>
    </alternativeName>
</protein>
<feature type="domain" description="Membrane insertase YidC N-terminal" evidence="16">
    <location>
        <begin position="128"/>
        <end position="396"/>
    </location>
</feature>
<dbReference type="GO" id="GO:0051205">
    <property type="term" value="P:protein insertion into membrane"/>
    <property type="evidence" value="ECO:0007669"/>
    <property type="project" value="TreeGrafter"/>
</dbReference>
<evidence type="ECO:0000256" key="9">
    <source>
        <dbReference type="ARBA" id="ARBA00023136"/>
    </source>
</evidence>
<evidence type="ECO:0000256" key="4">
    <source>
        <dbReference type="ARBA" id="ARBA00022448"/>
    </source>
</evidence>
<evidence type="ECO:0000259" key="15">
    <source>
        <dbReference type="Pfam" id="PF02096"/>
    </source>
</evidence>
<evidence type="ECO:0000256" key="6">
    <source>
        <dbReference type="ARBA" id="ARBA00022692"/>
    </source>
</evidence>
<comment type="subunit">
    <text evidence="13">Interacts with the Sec translocase complex via SecD. Specifically interacts with transmembrane segments of nascent integral membrane proteins during membrane integration.</text>
</comment>
<dbReference type="GO" id="GO:0015031">
    <property type="term" value="P:protein transport"/>
    <property type="evidence" value="ECO:0007669"/>
    <property type="project" value="UniProtKB-KW"/>
</dbReference>
<dbReference type="PANTHER" id="PTHR12428">
    <property type="entry name" value="OXA1"/>
    <property type="match status" value="1"/>
</dbReference>
<dbReference type="PANTHER" id="PTHR12428:SF65">
    <property type="entry name" value="CYTOCHROME C OXIDASE ASSEMBLY PROTEIN COX18, MITOCHONDRIAL"/>
    <property type="match status" value="1"/>
</dbReference>
<dbReference type="NCBIfam" id="TIGR03592">
    <property type="entry name" value="yidC_oxa1_cterm"/>
    <property type="match status" value="1"/>
</dbReference>
<evidence type="ECO:0000256" key="7">
    <source>
        <dbReference type="ARBA" id="ARBA00022927"/>
    </source>
</evidence>
<dbReference type="CDD" id="cd19961">
    <property type="entry name" value="EcYidC-like_peri"/>
    <property type="match status" value="1"/>
</dbReference>
<keyword evidence="4 13" id="KW-0813">Transport</keyword>
<dbReference type="InterPro" id="IPR019998">
    <property type="entry name" value="Membr_insert_YidC"/>
</dbReference>
<evidence type="ECO:0000256" key="8">
    <source>
        <dbReference type="ARBA" id="ARBA00022989"/>
    </source>
</evidence>
<dbReference type="InterPro" id="IPR038221">
    <property type="entry name" value="YidC_periplasmic_sf"/>
</dbReference>
<comment type="subcellular location">
    <subcellularLocation>
        <location evidence="1">Cell inner membrane</location>
        <topology evidence="1">Multi-pass membrane protein</topology>
    </subcellularLocation>
    <subcellularLocation>
        <location evidence="13">Cell membrane</location>
        <topology evidence="13">Multi-pass membrane protein</topology>
    </subcellularLocation>
</comment>
<evidence type="ECO:0000256" key="13">
    <source>
        <dbReference type="HAMAP-Rule" id="MF_01810"/>
    </source>
</evidence>
<feature type="transmembrane region" description="Helical" evidence="13">
    <location>
        <begin position="548"/>
        <end position="573"/>
    </location>
</feature>
<feature type="region of interest" description="Disordered" evidence="14">
    <location>
        <begin position="29"/>
        <end position="121"/>
    </location>
</feature>
<dbReference type="Pfam" id="PF02096">
    <property type="entry name" value="60KD_IMP"/>
    <property type="match status" value="1"/>
</dbReference>
<dbReference type="HAMAP" id="MF_01810">
    <property type="entry name" value="YidC_type1"/>
    <property type="match status" value="1"/>
</dbReference>
<keyword evidence="5 13" id="KW-1003">Cell membrane</keyword>
<dbReference type="InterPro" id="IPR001708">
    <property type="entry name" value="YidC/ALB3/OXA1/COX18"/>
</dbReference>
<accession>A0A7T0BWM8</accession>
<organism evidence="17 18">
    <name type="scientific">Candidatus Nitronauta litoralis</name>
    <dbReference type="NCBI Taxonomy" id="2705533"/>
    <lineage>
        <taxon>Bacteria</taxon>
        <taxon>Pseudomonadati</taxon>
        <taxon>Nitrospinota/Tectimicrobiota group</taxon>
        <taxon>Nitrospinota</taxon>
        <taxon>Nitrospinia</taxon>
        <taxon>Nitrospinales</taxon>
        <taxon>Nitrospinaceae</taxon>
        <taxon>Candidatus Nitronauta</taxon>
    </lineage>
</organism>
<dbReference type="PRINTS" id="PR01900">
    <property type="entry name" value="YIDCPROTEIN"/>
</dbReference>
<evidence type="ECO:0000259" key="16">
    <source>
        <dbReference type="Pfam" id="PF14849"/>
    </source>
</evidence>
<dbReference type="Pfam" id="PF14849">
    <property type="entry name" value="YidC_periplas"/>
    <property type="match status" value="1"/>
</dbReference>
<reference evidence="17 18" key="1">
    <citation type="submission" date="2020-02" db="EMBL/GenBank/DDBJ databases">
        <title>Genomic and physiological characterization of two novel Nitrospinaceae genera.</title>
        <authorList>
            <person name="Mueller A.J."/>
            <person name="Jung M.-Y."/>
            <person name="Strachan C.R."/>
            <person name="Herbold C.W."/>
            <person name="Kirkegaard R.H."/>
            <person name="Daims H."/>
        </authorList>
    </citation>
    <scope>NUCLEOTIDE SEQUENCE [LARGE SCALE GENOMIC DNA]</scope>
    <source>
        <strain evidence="17">EB</strain>
    </source>
</reference>
<feature type="transmembrane region" description="Helical" evidence="13">
    <location>
        <begin position="478"/>
        <end position="499"/>
    </location>
</feature>
<evidence type="ECO:0000256" key="2">
    <source>
        <dbReference type="ARBA" id="ARBA00010527"/>
    </source>
</evidence>
<evidence type="ECO:0000256" key="14">
    <source>
        <dbReference type="SAM" id="MobiDB-lite"/>
    </source>
</evidence>
<evidence type="ECO:0000256" key="12">
    <source>
        <dbReference type="ARBA" id="ARBA00033342"/>
    </source>
</evidence>
<sequence length="591" mass="65715">MENRLLIACVLSLGVFVLWGWLMSVVQPQPPKGNADSTASEQTAEAPGNSSRNKVKPADDALPVPSKIEEPDEDATLESLLPPAKSNTLSENGESLSGEAMLETEGKREEQISAPPKPAAPAIPERTIEVVSGALTYTLSNRGGVITSVGSRHMKSLKGEAAELVPHEEGTIHPMTLVTDHTGMNKALAQSIYQTDAPPSQMLDSNNSKVIISFHLKHPTGLTVDRTYTFEHGNPVFKVENKIDGRVFAGENLQYRILWGPGLGGSKESQADYIIFSGPTTFLNNERVETNPADMTKDRVEHKGDLKWTGFQNKYFAAALLPVDGIDSGVVEKHGDKEIYVGLQMDSAQSSASSIAKVYVGTKELEVLENAGDHLVRLIDYGWFGNKFAFLVKPILKALNFFYGLTGNYGWSIIFLTFVIKLLFFPLTHKSFKSMKGMQKVQPYVKIIQERHKGDRQKMTEEMMELYRKHNVSPMGGCLPMLLQIPVFIALYHALFFSIELRGAPFMLWITDLSEKDPFFVTPVIMGATMILQQKMTPTAMDPMQAKIMMMMPIVFTFLFITFPAGLVIYWTINNILTIAQQYYIYKVAKD</sequence>
<dbReference type="KEGG" id="nli:G3M70_10180"/>
<dbReference type="CDD" id="cd20070">
    <property type="entry name" value="5TM_YidC_Alb3"/>
    <property type="match status" value="1"/>
</dbReference>
<name>A0A7T0BWM8_9BACT</name>
<keyword evidence="7 13" id="KW-0653">Protein transport</keyword>
<dbReference type="InterPro" id="IPR028055">
    <property type="entry name" value="YidC/Oxa/ALB_C"/>
</dbReference>
<feature type="compositionally biased region" description="Polar residues" evidence="14">
    <location>
        <begin position="85"/>
        <end position="95"/>
    </location>
</feature>
<dbReference type="GO" id="GO:0032977">
    <property type="term" value="F:membrane insertase activity"/>
    <property type="evidence" value="ECO:0007669"/>
    <property type="project" value="InterPro"/>
</dbReference>
<comment type="similarity">
    <text evidence="2 13">Belongs to the OXA1/ALB3/YidC family. Type 1 subfamily.</text>
</comment>
<evidence type="ECO:0000256" key="1">
    <source>
        <dbReference type="ARBA" id="ARBA00004429"/>
    </source>
</evidence>
<keyword evidence="10 13" id="KW-0143">Chaperone</keyword>
<feature type="compositionally biased region" description="Polar residues" evidence="14">
    <location>
        <begin position="35"/>
        <end position="52"/>
    </location>
</feature>
<dbReference type="Gene3D" id="2.70.98.90">
    <property type="match status" value="1"/>
</dbReference>
<comment type="function">
    <text evidence="13">Required for the insertion and/or proper folding and/or complex formation of integral membrane proteins into the membrane. Involved in integration of membrane proteins that insert both dependently and independently of the Sec translocase complex, as well as at least some lipoproteins. Aids folding of multispanning membrane proteins.</text>
</comment>
<feature type="domain" description="Membrane insertase YidC/Oxa/ALB C-terminal" evidence="15">
    <location>
        <begin position="409"/>
        <end position="587"/>
    </location>
</feature>
<evidence type="ECO:0000256" key="3">
    <source>
        <dbReference type="ARBA" id="ARBA00015325"/>
    </source>
</evidence>
<proteinExistence type="inferred from homology"/>
<feature type="transmembrane region" description="Helical" evidence="13">
    <location>
        <begin position="409"/>
        <end position="428"/>
    </location>
</feature>
<gene>
    <name evidence="13 17" type="primary">yidC</name>
    <name evidence="17" type="ORF">G3M70_10180</name>
</gene>
<dbReference type="Proteomes" id="UP000594688">
    <property type="component" value="Chromosome"/>
</dbReference>
<keyword evidence="8 13" id="KW-1133">Transmembrane helix</keyword>
<comment type="caution">
    <text evidence="13">Lacks conserved residue(s) required for the propagation of feature annotation.</text>
</comment>
<keyword evidence="9 13" id="KW-0472">Membrane</keyword>
<dbReference type="NCBIfam" id="TIGR03593">
    <property type="entry name" value="yidC_nterm"/>
    <property type="match status" value="1"/>
</dbReference>
<evidence type="ECO:0000256" key="10">
    <source>
        <dbReference type="ARBA" id="ARBA00023186"/>
    </source>
</evidence>
<dbReference type="InterPro" id="IPR028053">
    <property type="entry name" value="Membr_insert_YidC_N"/>
</dbReference>
<evidence type="ECO:0000256" key="11">
    <source>
        <dbReference type="ARBA" id="ARBA00033245"/>
    </source>
</evidence>